<dbReference type="GO" id="GO:0004725">
    <property type="term" value="F:protein tyrosine phosphatase activity"/>
    <property type="evidence" value="ECO:0007669"/>
    <property type="project" value="UniProtKB-EC"/>
</dbReference>
<feature type="domain" description="Tyrosine-protein phosphatase" evidence="6">
    <location>
        <begin position="310"/>
        <end position="476"/>
    </location>
</feature>
<dbReference type="AlphaFoldDB" id="C5L7Q3"/>
<dbReference type="PANTHER" id="PTHR10159">
    <property type="entry name" value="DUAL SPECIFICITY PROTEIN PHOSPHATASE"/>
    <property type="match status" value="1"/>
</dbReference>
<dbReference type="InterPro" id="IPR020422">
    <property type="entry name" value="TYR_PHOSPHATASE_DUAL_dom"/>
</dbReference>
<name>C5L7Q3_PERM5</name>
<keyword evidence="3" id="KW-0378">Hydrolase</keyword>
<evidence type="ECO:0000256" key="4">
    <source>
        <dbReference type="ARBA" id="ARBA00022912"/>
    </source>
</evidence>
<dbReference type="Gene3D" id="3.90.190.10">
    <property type="entry name" value="Protein tyrosine phosphatase superfamily"/>
    <property type="match status" value="1"/>
</dbReference>
<evidence type="ECO:0000313" key="8">
    <source>
        <dbReference type="EMBL" id="EER07515.1"/>
    </source>
</evidence>
<dbReference type="OrthoDB" id="10252009at2759"/>
<feature type="region of interest" description="Disordered" evidence="5">
    <location>
        <begin position="207"/>
        <end position="299"/>
    </location>
</feature>
<dbReference type="Pfam" id="PF00782">
    <property type="entry name" value="DSPc"/>
    <property type="match status" value="1"/>
</dbReference>
<dbReference type="GO" id="GO:0043409">
    <property type="term" value="P:negative regulation of MAPK cascade"/>
    <property type="evidence" value="ECO:0007669"/>
    <property type="project" value="TreeGrafter"/>
</dbReference>
<gene>
    <name evidence="8" type="ORF">Pmar_PMAR020682</name>
</gene>
<evidence type="ECO:0000256" key="1">
    <source>
        <dbReference type="ARBA" id="ARBA00008601"/>
    </source>
</evidence>
<dbReference type="PROSITE" id="PS50054">
    <property type="entry name" value="TYR_PHOSPHATASE_DUAL"/>
    <property type="match status" value="1"/>
</dbReference>
<feature type="region of interest" description="Disordered" evidence="5">
    <location>
        <begin position="18"/>
        <end position="49"/>
    </location>
</feature>
<protein>
    <recommendedName>
        <fullName evidence="2">protein-tyrosine-phosphatase</fullName>
        <ecNumber evidence="2">3.1.3.48</ecNumber>
    </recommendedName>
</protein>
<dbReference type="PANTHER" id="PTHR10159:SF519">
    <property type="entry name" value="DUAL SPECIFICITY PROTEIN PHOSPHATASE MPK3"/>
    <property type="match status" value="1"/>
</dbReference>
<dbReference type="InterPro" id="IPR000340">
    <property type="entry name" value="Dual-sp_phosphatase_cat-dom"/>
</dbReference>
<dbReference type="InterPro" id="IPR016130">
    <property type="entry name" value="Tyr_Pase_AS"/>
</dbReference>
<dbReference type="EC" id="3.1.3.48" evidence="2"/>
<dbReference type="SUPFAM" id="SSF52799">
    <property type="entry name" value="(Phosphotyrosine protein) phosphatases II"/>
    <property type="match status" value="1"/>
</dbReference>
<sequence length="543" mass="59886">MLSSCPAEVLTAVAGAQMAPPPGIEPASTPPKVSILPSETESVHSEPPVVAGSVPNPYHIMMEAEPSAPAIPFVAFKLIGEGASAESSPNQPQPSSLDYLAPLEATIMHRQAAMGRRGGLRHGRSILERVNLVEESDNSDAEDEVNVPLEAKQGGVVAELAGGGGGSQPSGIDALARLQMSMMNQHRKKQERGRVYSHRTILERLNLLEESDDDDDDGGGIVSGTGTSSSPSQDVSSSSPEDSSSGGEQQQQQVVIEEADGVMARSSSSIGTDYDTPRGDRKMVGNRRKRRRADRDSLPRIRLRPPLDLQETAHEIFPRIFLGGHLVARNRELLHKYNIASVVCCCTITEYPDDAFFTSDGIDYYRVDVEDMSCEPIDWFWDEAHEHMDKTLRPYMERDTSPSCSSTSSSKPSPGGVLVHCRSGVSRSASTLLSYLIKRRGLSLYHALTHVRHCRNIRPNCGFFEKLQELEKNLRPDGKSTVDRRMYFSWYNNCRDVARDEGETLEEPSDDDDTIDNIYSRDIAWDAEPPMVDMYAGEEGWDY</sequence>
<dbReference type="InterPro" id="IPR029021">
    <property type="entry name" value="Prot-tyrosine_phosphatase-like"/>
</dbReference>
<accession>C5L7Q3</accession>
<evidence type="ECO:0000256" key="2">
    <source>
        <dbReference type="ARBA" id="ARBA00013064"/>
    </source>
</evidence>
<keyword evidence="9" id="KW-1185">Reference proteome</keyword>
<feature type="compositionally biased region" description="Low complexity" evidence="5">
    <location>
        <begin position="224"/>
        <end position="254"/>
    </location>
</feature>
<dbReference type="EMBL" id="GG679899">
    <property type="protein sequence ID" value="EER07515.1"/>
    <property type="molecule type" value="Genomic_DNA"/>
</dbReference>
<dbReference type="SMART" id="SM00195">
    <property type="entry name" value="DSPc"/>
    <property type="match status" value="1"/>
</dbReference>
<dbReference type="PROSITE" id="PS50056">
    <property type="entry name" value="TYR_PHOSPHATASE_2"/>
    <property type="match status" value="1"/>
</dbReference>
<dbReference type="CDD" id="cd14498">
    <property type="entry name" value="DSP"/>
    <property type="match status" value="1"/>
</dbReference>
<dbReference type="GeneID" id="9041488"/>
<reference evidence="8 9" key="1">
    <citation type="submission" date="2008-07" db="EMBL/GenBank/DDBJ databases">
        <authorList>
            <person name="El-Sayed N."/>
            <person name="Caler E."/>
            <person name="Inman J."/>
            <person name="Amedeo P."/>
            <person name="Hass B."/>
            <person name="Wortman J."/>
        </authorList>
    </citation>
    <scope>NUCLEOTIDE SEQUENCE [LARGE SCALE GENOMIC DNA]</scope>
    <source>
        <strain evidence="9">ATCC 50983 / TXsc</strain>
    </source>
</reference>
<evidence type="ECO:0000313" key="9">
    <source>
        <dbReference type="Proteomes" id="UP000007800"/>
    </source>
</evidence>
<evidence type="ECO:0000256" key="5">
    <source>
        <dbReference type="SAM" id="MobiDB-lite"/>
    </source>
</evidence>
<keyword evidence="4" id="KW-0904">Protein phosphatase</keyword>
<evidence type="ECO:0000259" key="7">
    <source>
        <dbReference type="PROSITE" id="PS50056"/>
    </source>
</evidence>
<dbReference type="InParanoid" id="C5L7Q3"/>
<evidence type="ECO:0000256" key="3">
    <source>
        <dbReference type="ARBA" id="ARBA00022801"/>
    </source>
</evidence>
<dbReference type="Proteomes" id="UP000007800">
    <property type="component" value="Unassembled WGS sequence"/>
</dbReference>
<dbReference type="GO" id="GO:0005737">
    <property type="term" value="C:cytoplasm"/>
    <property type="evidence" value="ECO:0007669"/>
    <property type="project" value="TreeGrafter"/>
</dbReference>
<dbReference type="RefSeq" id="XP_002775699.1">
    <property type="nucleotide sequence ID" value="XM_002775653.1"/>
</dbReference>
<dbReference type="InterPro" id="IPR000387">
    <property type="entry name" value="Tyr_Pase_dom"/>
</dbReference>
<comment type="similarity">
    <text evidence="1">Belongs to the protein-tyrosine phosphatase family. Non-receptor class dual specificity subfamily.</text>
</comment>
<feature type="domain" description="Tyrosine specific protein phosphatases" evidence="7">
    <location>
        <begin position="386"/>
        <end position="455"/>
    </location>
</feature>
<dbReference type="PROSITE" id="PS00383">
    <property type="entry name" value="TYR_PHOSPHATASE_1"/>
    <property type="match status" value="1"/>
</dbReference>
<evidence type="ECO:0000259" key="6">
    <source>
        <dbReference type="PROSITE" id="PS50054"/>
    </source>
</evidence>
<feature type="compositionally biased region" description="Acidic residues" evidence="5">
    <location>
        <begin position="209"/>
        <end position="218"/>
    </location>
</feature>
<organism evidence="9">
    <name type="scientific">Perkinsus marinus (strain ATCC 50983 / TXsc)</name>
    <dbReference type="NCBI Taxonomy" id="423536"/>
    <lineage>
        <taxon>Eukaryota</taxon>
        <taxon>Sar</taxon>
        <taxon>Alveolata</taxon>
        <taxon>Perkinsozoa</taxon>
        <taxon>Perkinsea</taxon>
        <taxon>Perkinsida</taxon>
        <taxon>Perkinsidae</taxon>
        <taxon>Perkinsus</taxon>
    </lineage>
</organism>
<proteinExistence type="inferred from homology"/>
<dbReference type="OMA" id="CCCTITE"/>